<dbReference type="InterPro" id="IPR036663">
    <property type="entry name" value="Fumarylacetoacetase_C_sf"/>
</dbReference>
<evidence type="ECO:0000313" key="5">
    <source>
        <dbReference type="Proteomes" id="UP000003781"/>
    </source>
</evidence>
<dbReference type="OrthoDB" id="9805307at2"/>
<sequence>MPQRYVRVKTTQGNIHYGSLNLNRSVAVFDAAPWDGGQPSGVVLKADSYEFLAPCFPSKIIAVGRNYKAHAEELGNTVPKEPLLFLKPPSTLIGEGQPIYYPQQSQQVDYEGELALVIAEVTKNCSEQEARTKIWGYTIANDITARDFQRKDNQWVRAKGFDTFCPLGPWVIRELSAAAAIQTFVNNETEPRQSAWVHDMVFSPQAIVSYISHIMTLFPGDVILTGTPEGVGPLNVGDLVRIEIEGIGSIENPVISAPISNFTTSEPENKQPQKS</sequence>
<dbReference type="GO" id="GO:0018773">
    <property type="term" value="F:acetylpyruvate hydrolase activity"/>
    <property type="evidence" value="ECO:0007669"/>
    <property type="project" value="TreeGrafter"/>
</dbReference>
<dbReference type="GO" id="GO:0046872">
    <property type="term" value="F:metal ion binding"/>
    <property type="evidence" value="ECO:0007669"/>
    <property type="project" value="UniProtKB-KW"/>
</dbReference>
<accession>A3IH82</accession>
<evidence type="ECO:0000256" key="1">
    <source>
        <dbReference type="ARBA" id="ARBA00022723"/>
    </source>
</evidence>
<proteinExistence type="predicted"/>
<dbReference type="InterPro" id="IPR018833">
    <property type="entry name" value="Rv2993c-like_N"/>
</dbReference>
<keyword evidence="4" id="KW-0378">Hydrolase</keyword>
<keyword evidence="5" id="KW-1185">Reference proteome</keyword>
<dbReference type="GO" id="GO:0019752">
    <property type="term" value="P:carboxylic acid metabolic process"/>
    <property type="evidence" value="ECO:0007669"/>
    <property type="project" value="UniProtKB-ARBA"/>
</dbReference>
<dbReference type="AlphaFoldDB" id="A3IH82"/>
<dbReference type="eggNOG" id="COG0179">
    <property type="taxonomic scope" value="Bacteria"/>
</dbReference>
<keyword evidence="1" id="KW-0479">Metal-binding</keyword>
<name>A3IH82_9CHRO</name>
<feature type="domain" description="Fumarylacetoacetase-like C-terminal" evidence="2">
    <location>
        <begin position="59"/>
        <end position="254"/>
    </location>
</feature>
<organism evidence="4 5">
    <name type="scientific">Crocosphaera chwakensis CCY0110</name>
    <dbReference type="NCBI Taxonomy" id="391612"/>
    <lineage>
        <taxon>Bacteria</taxon>
        <taxon>Bacillati</taxon>
        <taxon>Cyanobacteriota</taxon>
        <taxon>Cyanophyceae</taxon>
        <taxon>Oscillatoriophycideae</taxon>
        <taxon>Chroococcales</taxon>
        <taxon>Aphanothecaceae</taxon>
        <taxon>Crocosphaera</taxon>
        <taxon>Crocosphaera chwakensis</taxon>
    </lineage>
</organism>
<dbReference type="Proteomes" id="UP000003781">
    <property type="component" value="Unassembled WGS sequence"/>
</dbReference>
<dbReference type="InterPro" id="IPR011234">
    <property type="entry name" value="Fumarylacetoacetase-like_C"/>
</dbReference>
<dbReference type="Gene3D" id="3.90.850.10">
    <property type="entry name" value="Fumarylacetoacetase-like, C-terminal domain"/>
    <property type="match status" value="1"/>
</dbReference>
<gene>
    <name evidence="4" type="ORF">CY0110_10627</name>
</gene>
<reference evidence="4 5" key="1">
    <citation type="submission" date="2007-03" db="EMBL/GenBank/DDBJ databases">
        <authorList>
            <person name="Stal L."/>
            <person name="Ferriera S."/>
            <person name="Johnson J."/>
            <person name="Kravitz S."/>
            <person name="Beeson K."/>
            <person name="Sutton G."/>
            <person name="Rogers Y.-H."/>
            <person name="Friedman R."/>
            <person name="Frazier M."/>
            <person name="Venter J.C."/>
        </authorList>
    </citation>
    <scope>NUCLEOTIDE SEQUENCE [LARGE SCALE GENOMIC DNA]</scope>
    <source>
        <strain evidence="4 5">CCY0110</strain>
    </source>
</reference>
<evidence type="ECO:0000313" key="4">
    <source>
        <dbReference type="EMBL" id="EAZ94324.1"/>
    </source>
</evidence>
<evidence type="ECO:0000259" key="2">
    <source>
        <dbReference type="Pfam" id="PF01557"/>
    </source>
</evidence>
<dbReference type="PANTHER" id="PTHR11820:SF7">
    <property type="entry name" value="ACYLPYRUVASE FAHD1, MITOCHONDRIAL"/>
    <property type="match status" value="1"/>
</dbReference>
<comment type="caution">
    <text evidence="4">The sequence shown here is derived from an EMBL/GenBank/DDBJ whole genome shotgun (WGS) entry which is preliminary data.</text>
</comment>
<evidence type="ECO:0000259" key="3">
    <source>
        <dbReference type="Pfam" id="PF10370"/>
    </source>
</evidence>
<protein>
    <submittedName>
        <fullName evidence="4">Fumarylacetoacetate (FAA) hydrolase</fullName>
    </submittedName>
</protein>
<dbReference type="GO" id="GO:0016853">
    <property type="term" value="F:isomerase activity"/>
    <property type="evidence" value="ECO:0007669"/>
    <property type="project" value="UniProtKB-ARBA"/>
</dbReference>
<dbReference type="Pfam" id="PF01557">
    <property type="entry name" value="FAA_hydrolase"/>
    <property type="match status" value="1"/>
</dbReference>
<dbReference type="PANTHER" id="PTHR11820">
    <property type="entry name" value="ACYLPYRUVASE"/>
    <property type="match status" value="1"/>
</dbReference>
<dbReference type="FunFam" id="3.90.850.10:FF:000002">
    <property type="entry name" value="2-hydroxyhepta-2,4-diene-1,7-dioate isomerase"/>
    <property type="match status" value="1"/>
</dbReference>
<dbReference type="EMBL" id="AAXW01000001">
    <property type="protein sequence ID" value="EAZ94324.1"/>
    <property type="molecule type" value="Genomic_DNA"/>
</dbReference>
<dbReference type="SUPFAM" id="SSF56529">
    <property type="entry name" value="FAH"/>
    <property type="match status" value="1"/>
</dbReference>
<dbReference type="Pfam" id="PF10370">
    <property type="entry name" value="Rv2993c-like_N"/>
    <property type="match status" value="1"/>
</dbReference>
<dbReference type="RefSeq" id="WP_008272665.1">
    <property type="nucleotide sequence ID" value="NZ_AAXW01000001.1"/>
</dbReference>
<feature type="domain" description="Rv2993c-like N-terminal" evidence="3">
    <location>
        <begin position="4"/>
        <end position="54"/>
    </location>
</feature>